<sequence>MLNTGLIALLAVGGFTLAKAALKAWRNSHAQTPIDRRLSVWAWWVEVATTMPRCTYYFGPFDSQTEAQTAQSDYVQDLEQEGAQDIKAQVKWCKPQKLTVCATLGAEAAMPMAT</sequence>
<name>A0A8K2ABQ2_9CYAN</name>
<gene>
    <name evidence="1" type="ORF">GS597_00115</name>
</gene>
<protein>
    <submittedName>
        <fullName evidence="1">DUF1816 domain-containing protein</fullName>
    </submittedName>
</protein>
<dbReference type="InterPro" id="IPR014945">
    <property type="entry name" value="DUF1816"/>
</dbReference>
<keyword evidence="2" id="KW-1185">Reference proteome</keyword>
<dbReference type="Proteomes" id="UP000607397">
    <property type="component" value="Unassembled WGS sequence"/>
</dbReference>
<dbReference type="AlphaFoldDB" id="A0A8K2ABQ2"/>
<evidence type="ECO:0000313" key="1">
    <source>
        <dbReference type="EMBL" id="NCJ04950.1"/>
    </source>
</evidence>
<proteinExistence type="predicted"/>
<reference evidence="1" key="1">
    <citation type="submission" date="2019-12" db="EMBL/GenBank/DDBJ databases">
        <title>High-Quality draft genome sequences of three cyanobacteria isolated from the limestone walls of the Old Cathedral of Coimbra.</title>
        <authorList>
            <person name="Tiago I."/>
            <person name="Soares F."/>
            <person name="Portugal A."/>
        </authorList>
    </citation>
    <scope>NUCLEOTIDE SEQUENCE [LARGE SCALE GENOMIC DNA]</scope>
    <source>
        <strain evidence="1">C</strain>
    </source>
</reference>
<evidence type="ECO:0000313" key="2">
    <source>
        <dbReference type="Proteomes" id="UP000607397"/>
    </source>
</evidence>
<comment type="caution">
    <text evidence="1">The sequence shown here is derived from an EMBL/GenBank/DDBJ whole genome shotgun (WGS) entry which is preliminary data.</text>
</comment>
<dbReference type="EMBL" id="WVIC01000001">
    <property type="protein sequence ID" value="NCJ04950.1"/>
    <property type="molecule type" value="Genomic_DNA"/>
</dbReference>
<dbReference type="Pfam" id="PF08846">
    <property type="entry name" value="DUF1816"/>
    <property type="match status" value="1"/>
</dbReference>
<accession>A0A8K2ABQ2</accession>
<organism evidence="1 2">
    <name type="scientific">Petrachloros mirabilis ULC683</name>
    <dbReference type="NCBI Taxonomy" id="2781853"/>
    <lineage>
        <taxon>Bacteria</taxon>
        <taxon>Bacillati</taxon>
        <taxon>Cyanobacteriota</taxon>
        <taxon>Cyanophyceae</taxon>
        <taxon>Synechococcales</taxon>
        <taxon>Petrachlorosaceae</taxon>
        <taxon>Petrachloros</taxon>
        <taxon>Petrachloros mirabilis</taxon>
    </lineage>
</organism>